<name>A0ABZ2KEA6_9BACT</name>
<dbReference type="Proteomes" id="UP001379533">
    <property type="component" value="Chromosome"/>
</dbReference>
<dbReference type="RefSeq" id="WP_394847636.1">
    <property type="nucleotide sequence ID" value="NZ_CP089982.1"/>
</dbReference>
<gene>
    <name evidence="1" type="ORF">LZC95_09255</name>
</gene>
<keyword evidence="2" id="KW-1185">Reference proteome</keyword>
<sequence>MEGPRNAHGKVDGAAGLVRIVHLTAHDAAGHPGSGELAAALPGCIAALLLR</sequence>
<reference evidence="1 2" key="1">
    <citation type="submission" date="2021-12" db="EMBL/GenBank/DDBJ databases">
        <title>Discovery of the Pendulisporaceae a myxobacterial family with distinct sporulation behavior and unique specialized metabolism.</title>
        <authorList>
            <person name="Garcia R."/>
            <person name="Popoff A."/>
            <person name="Bader C.D."/>
            <person name="Loehr J."/>
            <person name="Walesch S."/>
            <person name="Walt C."/>
            <person name="Boldt J."/>
            <person name="Bunk B."/>
            <person name="Haeckl F.J.F.P.J."/>
            <person name="Gunesch A.P."/>
            <person name="Birkelbach J."/>
            <person name="Nuebel U."/>
            <person name="Pietschmann T."/>
            <person name="Bach T."/>
            <person name="Mueller R."/>
        </authorList>
    </citation>
    <scope>NUCLEOTIDE SEQUENCE [LARGE SCALE GENOMIC DNA]</scope>
    <source>
        <strain evidence="1 2">MSr12523</strain>
    </source>
</reference>
<evidence type="ECO:0000313" key="2">
    <source>
        <dbReference type="Proteomes" id="UP001379533"/>
    </source>
</evidence>
<proteinExistence type="predicted"/>
<dbReference type="EMBL" id="CP089982">
    <property type="protein sequence ID" value="WXA97020.1"/>
    <property type="molecule type" value="Genomic_DNA"/>
</dbReference>
<organism evidence="1 2">
    <name type="scientific">Pendulispora brunnea</name>
    <dbReference type="NCBI Taxonomy" id="2905690"/>
    <lineage>
        <taxon>Bacteria</taxon>
        <taxon>Pseudomonadati</taxon>
        <taxon>Myxococcota</taxon>
        <taxon>Myxococcia</taxon>
        <taxon>Myxococcales</taxon>
        <taxon>Sorangiineae</taxon>
        <taxon>Pendulisporaceae</taxon>
        <taxon>Pendulispora</taxon>
    </lineage>
</organism>
<evidence type="ECO:0000313" key="1">
    <source>
        <dbReference type="EMBL" id="WXA97020.1"/>
    </source>
</evidence>
<protein>
    <submittedName>
        <fullName evidence="1">Uncharacterized protein</fullName>
    </submittedName>
</protein>
<accession>A0ABZ2KEA6</accession>